<sequence>MKISREQVAENRTRILDAAARMFRERGFEGVTVAQIMNAANLTHGAFYGHFTSKDDLIAQACAHVLTPPAGVPHPERMADFAAQYLSAAHRDDPGCACLFSTLGTEAVRAGDEVRQTMTESVRRQVEKFSRSAPGKTAEERRRAAVGGWSAMIGALMLARLVDDTELSDQLLADTLAWLEAGK</sequence>
<evidence type="ECO:0000313" key="8">
    <source>
        <dbReference type="Proteomes" id="UP000072421"/>
    </source>
</evidence>
<dbReference type="Proteomes" id="UP000072421">
    <property type="component" value="Chromosome"/>
</dbReference>
<dbReference type="RefSeq" id="WP_061540092.1">
    <property type="nucleotide sequence ID" value="NZ_CP013232.1"/>
</dbReference>
<name>A0A127PBV5_9BURK</name>
<dbReference type="InterPro" id="IPR001647">
    <property type="entry name" value="HTH_TetR"/>
</dbReference>
<evidence type="ECO:0000259" key="6">
    <source>
        <dbReference type="PROSITE" id="PS50977"/>
    </source>
</evidence>
<dbReference type="AlphaFoldDB" id="A0A127PBV5"/>
<evidence type="ECO:0000256" key="5">
    <source>
        <dbReference type="PROSITE-ProRule" id="PRU00335"/>
    </source>
</evidence>
<dbReference type="Gene3D" id="1.10.357.10">
    <property type="entry name" value="Tetracycline Repressor, domain 2"/>
    <property type="match status" value="1"/>
</dbReference>
<dbReference type="PROSITE" id="PS50977">
    <property type="entry name" value="HTH_TETR_2"/>
    <property type="match status" value="1"/>
</dbReference>
<dbReference type="EMBL" id="CP013232">
    <property type="protein sequence ID" value="AMO95233.1"/>
    <property type="molecule type" value="Genomic_DNA"/>
</dbReference>
<dbReference type="InterPro" id="IPR050109">
    <property type="entry name" value="HTH-type_TetR-like_transc_reg"/>
</dbReference>
<gene>
    <name evidence="7" type="ORF">CFter6_2563</name>
</gene>
<dbReference type="PROSITE" id="PS01081">
    <property type="entry name" value="HTH_TETR_1"/>
    <property type="match status" value="1"/>
</dbReference>
<organism evidence="7">
    <name type="scientific">Collimonas fungivorans</name>
    <dbReference type="NCBI Taxonomy" id="158899"/>
    <lineage>
        <taxon>Bacteria</taxon>
        <taxon>Pseudomonadati</taxon>
        <taxon>Pseudomonadota</taxon>
        <taxon>Betaproteobacteria</taxon>
        <taxon>Burkholderiales</taxon>
        <taxon>Oxalobacteraceae</taxon>
        <taxon>Collimonas</taxon>
    </lineage>
</organism>
<keyword evidence="1" id="KW-0678">Repressor</keyword>
<keyword evidence="3 5" id="KW-0238">DNA-binding</keyword>
<evidence type="ECO:0000313" key="7">
    <source>
        <dbReference type="EMBL" id="AMO95233.1"/>
    </source>
</evidence>
<evidence type="ECO:0000256" key="3">
    <source>
        <dbReference type="ARBA" id="ARBA00023125"/>
    </source>
</evidence>
<dbReference type="SUPFAM" id="SSF46689">
    <property type="entry name" value="Homeodomain-like"/>
    <property type="match status" value="1"/>
</dbReference>
<dbReference type="PANTHER" id="PTHR30055">
    <property type="entry name" value="HTH-TYPE TRANSCRIPTIONAL REGULATOR RUTR"/>
    <property type="match status" value="1"/>
</dbReference>
<evidence type="ECO:0000256" key="4">
    <source>
        <dbReference type="ARBA" id="ARBA00023163"/>
    </source>
</evidence>
<dbReference type="InterPro" id="IPR009057">
    <property type="entry name" value="Homeodomain-like_sf"/>
</dbReference>
<dbReference type="OrthoDB" id="9798857at2"/>
<dbReference type="Gene3D" id="1.10.10.60">
    <property type="entry name" value="Homeodomain-like"/>
    <property type="match status" value="1"/>
</dbReference>
<protein>
    <submittedName>
        <fullName evidence="7">Bacterial regulatory s, tetR family protein</fullName>
    </submittedName>
</protein>
<dbReference type="PRINTS" id="PR00455">
    <property type="entry name" value="HTHTETR"/>
</dbReference>
<keyword evidence="4" id="KW-0804">Transcription</keyword>
<feature type="DNA-binding region" description="H-T-H motif" evidence="5">
    <location>
        <begin position="32"/>
        <end position="51"/>
    </location>
</feature>
<evidence type="ECO:0000256" key="1">
    <source>
        <dbReference type="ARBA" id="ARBA00022491"/>
    </source>
</evidence>
<dbReference type="GO" id="GO:0000976">
    <property type="term" value="F:transcription cis-regulatory region binding"/>
    <property type="evidence" value="ECO:0007669"/>
    <property type="project" value="TreeGrafter"/>
</dbReference>
<dbReference type="InterPro" id="IPR023772">
    <property type="entry name" value="DNA-bd_HTH_TetR-type_CS"/>
</dbReference>
<proteinExistence type="predicted"/>
<dbReference type="InterPro" id="IPR036271">
    <property type="entry name" value="Tet_transcr_reg_TetR-rel_C_sf"/>
</dbReference>
<reference evidence="7 8" key="1">
    <citation type="submission" date="2015-11" db="EMBL/GenBank/DDBJ databases">
        <title>Exploring the genomic traits of fungus-feeding bacterial genus Collimonas.</title>
        <authorList>
            <person name="Song C."/>
            <person name="Schmidt R."/>
            <person name="de Jager V."/>
            <person name="Krzyzanowska D."/>
            <person name="Jongedijk E."/>
            <person name="Cankar K."/>
            <person name="Beekwilder J."/>
            <person name="van Veen A."/>
            <person name="de Boer W."/>
            <person name="van Veen J.A."/>
            <person name="Garbeva P."/>
        </authorList>
    </citation>
    <scope>NUCLEOTIDE SEQUENCE [LARGE SCALE GENOMIC DNA]</scope>
    <source>
        <strain evidence="7 8">Ter6</strain>
    </source>
</reference>
<accession>A0A127PBV5</accession>
<dbReference type="GO" id="GO:0003700">
    <property type="term" value="F:DNA-binding transcription factor activity"/>
    <property type="evidence" value="ECO:0007669"/>
    <property type="project" value="TreeGrafter"/>
</dbReference>
<feature type="domain" description="HTH tetR-type" evidence="6">
    <location>
        <begin position="9"/>
        <end position="69"/>
    </location>
</feature>
<evidence type="ECO:0000256" key="2">
    <source>
        <dbReference type="ARBA" id="ARBA00023015"/>
    </source>
</evidence>
<dbReference type="SUPFAM" id="SSF48498">
    <property type="entry name" value="Tetracyclin repressor-like, C-terminal domain"/>
    <property type="match status" value="1"/>
</dbReference>
<keyword evidence="2" id="KW-0805">Transcription regulation</keyword>
<dbReference type="Pfam" id="PF00440">
    <property type="entry name" value="TetR_N"/>
    <property type="match status" value="1"/>
</dbReference>
<dbReference type="PATRIC" id="fig|158899.10.peg.2557"/>
<dbReference type="PANTHER" id="PTHR30055:SF181">
    <property type="entry name" value="BLR6905 PROTEIN"/>
    <property type="match status" value="1"/>
</dbReference>